<accession>A0A6N7Z3Q6</accession>
<reference evidence="3 4" key="1">
    <citation type="submission" date="2019-11" db="EMBL/GenBank/DDBJ databases">
        <title>Draft genome of Amycolatopsis RM579.</title>
        <authorList>
            <person name="Duangmal K."/>
            <person name="Mingma R."/>
        </authorList>
    </citation>
    <scope>NUCLEOTIDE SEQUENCE [LARGE SCALE GENOMIC DNA]</scope>
    <source>
        <strain evidence="3 4">RM579</strain>
    </source>
</reference>
<gene>
    <name evidence="3" type="ORF">GKO32_17775</name>
</gene>
<feature type="signal peptide" evidence="2">
    <location>
        <begin position="1"/>
        <end position="19"/>
    </location>
</feature>
<evidence type="ECO:0000313" key="3">
    <source>
        <dbReference type="EMBL" id="MTD55809.1"/>
    </source>
</evidence>
<sequence>MNRKTLAVCVLAGAGLAVVLITESGSDGDMSSAAPSIVRAPATGSPLAPMLTPGPPEAGDASVKSQATGGPGYVGFTMVNKKVYLVAAKDGPAAMQVSTMVSSGEQPAFRCESTTADRVAAAPFVGVALDTSKGSAALPVISADGVAPEKKLACALTNAAGG</sequence>
<feature type="chain" id="PRO_5039478223" evidence="2">
    <location>
        <begin position="20"/>
        <end position="162"/>
    </location>
</feature>
<keyword evidence="4" id="KW-1185">Reference proteome</keyword>
<evidence type="ECO:0000256" key="2">
    <source>
        <dbReference type="SAM" id="SignalP"/>
    </source>
</evidence>
<dbReference type="AlphaFoldDB" id="A0A6N7Z3Q6"/>
<dbReference type="Proteomes" id="UP000440096">
    <property type="component" value="Unassembled WGS sequence"/>
</dbReference>
<evidence type="ECO:0000313" key="4">
    <source>
        <dbReference type="Proteomes" id="UP000440096"/>
    </source>
</evidence>
<evidence type="ECO:0000256" key="1">
    <source>
        <dbReference type="SAM" id="MobiDB-lite"/>
    </source>
</evidence>
<proteinExistence type="predicted"/>
<keyword evidence="2" id="KW-0732">Signal</keyword>
<comment type="caution">
    <text evidence="3">The sequence shown here is derived from an EMBL/GenBank/DDBJ whole genome shotgun (WGS) entry which is preliminary data.</text>
</comment>
<organism evidence="3 4">
    <name type="scientific">Amycolatopsis pithecellobii</name>
    <dbReference type="NCBI Taxonomy" id="664692"/>
    <lineage>
        <taxon>Bacteria</taxon>
        <taxon>Bacillati</taxon>
        <taxon>Actinomycetota</taxon>
        <taxon>Actinomycetes</taxon>
        <taxon>Pseudonocardiales</taxon>
        <taxon>Pseudonocardiaceae</taxon>
        <taxon>Amycolatopsis</taxon>
    </lineage>
</organism>
<feature type="region of interest" description="Disordered" evidence="1">
    <location>
        <begin position="44"/>
        <end position="64"/>
    </location>
</feature>
<protein>
    <submittedName>
        <fullName evidence="3">Uncharacterized protein</fullName>
    </submittedName>
</protein>
<name>A0A6N7Z3Q6_9PSEU</name>
<dbReference type="RefSeq" id="WP_154758004.1">
    <property type="nucleotide sequence ID" value="NZ_WMBA01000026.1"/>
</dbReference>
<dbReference type="EMBL" id="WMBA01000026">
    <property type="protein sequence ID" value="MTD55809.1"/>
    <property type="molecule type" value="Genomic_DNA"/>
</dbReference>